<evidence type="ECO:0000313" key="3">
    <source>
        <dbReference type="Proteomes" id="UP000027337"/>
    </source>
</evidence>
<reference evidence="2 3" key="1">
    <citation type="journal article" date="2014" name="Genome Announc.">
        <title>Draft Genome Sequences of Two Isolates of the Roseobacter Group, Sulfitobacter sp. Strains 3SOLIMAR09 and 1FIGIMAR09, from Harbors of Mallorca Island (Mediterranean Sea).</title>
        <authorList>
            <person name="Mas-Llado M."/>
            <person name="Pina-Villalonga J.M."/>
            <person name="Brunet-Galmes I."/>
            <person name="Nogales B."/>
            <person name="Bosch R."/>
        </authorList>
    </citation>
    <scope>NUCLEOTIDE SEQUENCE [LARGE SCALE GENOMIC DNA]</scope>
    <source>
        <strain evidence="2 3">1FIGIMAR09</strain>
    </source>
</reference>
<accession>A0A061SSB7</accession>
<name>A0A061SSB7_9RHOB</name>
<evidence type="ECO:0000256" key="1">
    <source>
        <dbReference type="SAM" id="Phobius"/>
    </source>
</evidence>
<proteinExistence type="predicted"/>
<dbReference type="STRING" id="83219.PM02_15320"/>
<organism evidence="2 3">
    <name type="scientific">Sulfitobacter mediterraneus</name>
    <dbReference type="NCBI Taxonomy" id="83219"/>
    <lineage>
        <taxon>Bacteria</taxon>
        <taxon>Pseudomonadati</taxon>
        <taxon>Pseudomonadota</taxon>
        <taxon>Alphaproteobacteria</taxon>
        <taxon>Rhodobacterales</taxon>
        <taxon>Roseobacteraceae</taxon>
        <taxon>Sulfitobacter</taxon>
    </lineage>
</organism>
<keyword evidence="1" id="KW-0812">Transmembrane</keyword>
<dbReference type="AlphaFoldDB" id="A0A061SSB7"/>
<keyword evidence="1" id="KW-0472">Membrane</keyword>
<dbReference type="EMBL" id="JEMU01000014">
    <property type="protein sequence ID" value="KAJ02125.1"/>
    <property type="molecule type" value="Genomic_DNA"/>
</dbReference>
<protein>
    <submittedName>
        <fullName evidence="2">Uncharacterized protein</fullName>
    </submittedName>
</protein>
<gene>
    <name evidence="2" type="ORF">PM02_15320</name>
</gene>
<dbReference type="eggNOG" id="ENOG50334GT">
    <property type="taxonomic scope" value="Bacteria"/>
</dbReference>
<keyword evidence="3" id="KW-1185">Reference proteome</keyword>
<comment type="caution">
    <text evidence="2">The sequence shown here is derived from an EMBL/GenBank/DDBJ whole genome shotgun (WGS) entry which is preliminary data.</text>
</comment>
<sequence>MVETHDHFVNRLEMLGEKHAKMTRGYGTKISTSGLIVIEPKEERRNWAFPVKLVMMALLGFLGFKVFMLATVGPETYNDRLAKLENGTIIEKAGAFALAVDPVTAKLAETAVRKLK</sequence>
<evidence type="ECO:0000313" key="2">
    <source>
        <dbReference type="EMBL" id="KAJ02125.1"/>
    </source>
</evidence>
<dbReference type="Proteomes" id="UP000027337">
    <property type="component" value="Unassembled WGS sequence"/>
</dbReference>
<feature type="transmembrane region" description="Helical" evidence="1">
    <location>
        <begin position="53"/>
        <end position="73"/>
    </location>
</feature>
<dbReference type="RefSeq" id="WP_037910059.1">
    <property type="nucleotide sequence ID" value="NZ_JAFBQJ010000006.1"/>
</dbReference>
<keyword evidence="1" id="KW-1133">Transmembrane helix</keyword>